<reference evidence="1" key="1">
    <citation type="journal article" date="2005" name="Int. J. Syst. Evol. Microbiol.">
        <title>Methanofollis formosanus sp. nov., isolated from a fish pond.</title>
        <authorList>
            <person name="Wu S.Y."/>
            <person name="Chen S.C."/>
            <person name="Lai M.C."/>
        </authorList>
    </citation>
    <scope>NUCLEOTIDE SEQUENCE</scope>
    <source>
        <strain evidence="1">ML15</strain>
    </source>
</reference>
<dbReference type="NCBIfam" id="TIGR04213">
    <property type="entry name" value="PGF_pre_PGF"/>
    <property type="match status" value="1"/>
</dbReference>
<reference evidence="1" key="2">
    <citation type="submission" date="2019-03" db="EMBL/GenBank/DDBJ databases">
        <authorList>
            <person name="Chen S.-C."/>
            <person name="Wu S.-Y."/>
            <person name="Lai M.-C."/>
        </authorList>
    </citation>
    <scope>NUCLEOTIDE SEQUENCE</scope>
    <source>
        <strain evidence="1">ML15</strain>
    </source>
</reference>
<evidence type="ECO:0000313" key="2">
    <source>
        <dbReference type="Proteomes" id="UP000826709"/>
    </source>
</evidence>
<gene>
    <name evidence="1" type="ORF">E2N92_12675</name>
</gene>
<name>A0A8G1EH54_9EURY</name>
<dbReference type="EMBL" id="CP037968">
    <property type="protein sequence ID" value="QYZ80475.1"/>
    <property type="molecule type" value="Genomic_DNA"/>
</dbReference>
<sequence length="111" mass="11589">MLTTGDAIESVVFSFSVPKAWLEEQGLDPADVVLYRYCDGGWGPLPTAIDEDDATTRHFSARSPGCSLFAIGGDPSSPAAAAAPSETQTSFPAAMLVVAIAIAAMAVRKRE</sequence>
<dbReference type="InterPro" id="IPR026453">
    <property type="entry name" value="PGF_pre_PGF"/>
</dbReference>
<evidence type="ECO:0000313" key="1">
    <source>
        <dbReference type="EMBL" id="QYZ80475.1"/>
    </source>
</evidence>
<protein>
    <submittedName>
        <fullName evidence="1">PGF-pre-PGF domain-containing protein</fullName>
    </submittedName>
</protein>
<dbReference type="AlphaFoldDB" id="A0A8G1EH54"/>
<organism evidence="1 2">
    <name type="scientific">Methanofollis formosanus</name>
    <dbReference type="NCBI Taxonomy" id="299308"/>
    <lineage>
        <taxon>Archaea</taxon>
        <taxon>Methanobacteriati</taxon>
        <taxon>Methanobacteriota</taxon>
        <taxon>Stenosarchaea group</taxon>
        <taxon>Methanomicrobia</taxon>
        <taxon>Methanomicrobiales</taxon>
        <taxon>Methanomicrobiaceae</taxon>
        <taxon>Methanofollis</taxon>
    </lineage>
</organism>
<accession>A0A8G1EH54</accession>
<dbReference type="OrthoDB" id="107851at2157"/>
<dbReference type="Proteomes" id="UP000826709">
    <property type="component" value="Chromosome"/>
</dbReference>
<keyword evidence="2" id="KW-1185">Reference proteome</keyword>
<dbReference type="KEGG" id="mfk:E2N92_12675"/>
<proteinExistence type="predicted"/>